<evidence type="ECO:0000256" key="1">
    <source>
        <dbReference type="SAM" id="SignalP"/>
    </source>
</evidence>
<feature type="chain" id="PRO_5019801823" description="DUF2946 domain-containing protein" evidence="1">
    <location>
        <begin position="19"/>
        <end position="106"/>
    </location>
</feature>
<protein>
    <recommendedName>
        <fullName evidence="4">DUF2946 domain-containing protein</fullName>
    </recommendedName>
</protein>
<feature type="signal peptide" evidence="1">
    <location>
        <begin position="1"/>
        <end position="18"/>
    </location>
</feature>
<dbReference type="EMBL" id="RBIM01000008">
    <property type="protein sequence ID" value="RKQ94264.1"/>
    <property type="molecule type" value="Genomic_DNA"/>
</dbReference>
<comment type="caution">
    <text evidence="2">The sequence shown here is derived from an EMBL/GenBank/DDBJ whole genome shotgun (WGS) entry which is preliminary data.</text>
</comment>
<reference evidence="2 3" key="1">
    <citation type="submission" date="2018-10" db="EMBL/GenBank/DDBJ databases">
        <title>Genomic Encyclopedia of Type Strains, Phase IV (KMG-IV): sequencing the most valuable type-strain genomes for metagenomic binning, comparative biology and taxonomic classification.</title>
        <authorList>
            <person name="Goeker M."/>
        </authorList>
    </citation>
    <scope>NUCLEOTIDE SEQUENCE [LARGE SCALE GENOMIC DNA]</scope>
    <source>
        <strain evidence="2 3">DSM 4734</strain>
    </source>
</reference>
<dbReference type="Proteomes" id="UP000273675">
    <property type="component" value="Unassembled WGS sequence"/>
</dbReference>
<sequence>MNGAVKLFLVLMLFLAMGGEGVASVAPEHDHHSDLTMVEEPAEAPDREHGNHAIHGCGVCHHMVDGRLLVIGVAVSSSDQKYYFTGDRMSSRALEPPFQPPIENSV</sequence>
<evidence type="ECO:0008006" key="4">
    <source>
        <dbReference type="Google" id="ProtNLM"/>
    </source>
</evidence>
<evidence type="ECO:0000313" key="2">
    <source>
        <dbReference type="EMBL" id="RKQ94264.1"/>
    </source>
</evidence>
<organism evidence="2 3">
    <name type="scientific">Maricaulis maris</name>
    <dbReference type="NCBI Taxonomy" id="74318"/>
    <lineage>
        <taxon>Bacteria</taxon>
        <taxon>Pseudomonadati</taxon>
        <taxon>Pseudomonadota</taxon>
        <taxon>Alphaproteobacteria</taxon>
        <taxon>Maricaulales</taxon>
        <taxon>Maricaulaceae</taxon>
        <taxon>Maricaulis</taxon>
    </lineage>
</organism>
<accession>A0A495CYB8</accession>
<keyword evidence="1" id="KW-0732">Signal</keyword>
<proteinExistence type="predicted"/>
<evidence type="ECO:0000313" key="3">
    <source>
        <dbReference type="Proteomes" id="UP000273675"/>
    </source>
</evidence>
<gene>
    <name evidence="2" type="ORF">C7435_3239</name>
</gene>
<name>A0A495CYB8_9PROT</name>
<dbReference type="AlphaFoldDB" id="A0A495CYB8"/>